<sequence>MRQKPGTKQSHGEKVVKDIRRATRKQYSAEEKIRIVLDGLKGEDSIAELCRREGIAQSLYYSWSKDFLEAGKKRLAGDTARAATSTEVKDLRREARDLKEVVAEQALELRLLKKKHDRGWGRRRMRYPASEKLEVIRLVEGSHLPTKRTLDKLGIPRTTFYRWYDRYLSGGPEALEDRSPRPSRVWNRIPEPVREKVKDLALQESELSPRELAVRFTDTEKYFVSEASVYRILKSYDLITSPAYVVLSAADEFRDKTTRPNQLWQTDFTYLKVIGWGWFYLSTILDDYSRYIIAWKLCTTMRAGDVTDTLDLALQASGCDQATVLHKPRLLSDNGASYISGELADWLEDRQMGHVRGAPYHPQTQGKIERWHQTLKNRILLENYYLPGDLSQQIDAFVENYNHRRYHESLQNLTPADVYFGRGQTILQKRERIKRKTIETRRLLHRKPAA</sequence>
<name>A0ABT2ZTB0_9RHOB</name>
<dbReference type="Pfam" id="PF13565">
    <property type="entry name" value="HTH_32"/>
    <property type="match status" value="1"/>
</dbReference>
<dbReference type="InterPro" id="IPR050900">
    <property type="entry name" value="Transposase_IS3/IS150/IS904"/>
</dbReference>
<dbReference type="PANTHER" id="PTHR46889">
    <property type="entry name" value="TRANSPOSASE INSF FOR INSERTION SEQUENCE IS3B-RELATED"/>
    <property type="match status" value="1"/>
</dbReference>
<dbReference type="InterPro" id="IPR002514">
    <property type="entry name" value="Transposase_8"/>
</dbReference>
<accession>A0ABT2ZTB0</accession>
<evidence type="ECO:0000256" key="1">
    <source>
        <dbReference type="SAM" id="Coils"/>
    </source>
</evidence>
<evidence type="ECO:0000313" key="3">
    <source>
        <dbReference type="EMBL" id="MCV2874195.1"/>
    </source>
</evidence>
<feature type="domain" description="Integrase catalytic" evidence="2">
    <location>
        <begin position="256"/>
        <end position="423"/>
    </location>
</feature>
<organism evidence="3 4">
    <name type="scientific">Albidovulum litorale</name>
    <dbReference type="NCBI Taxonomy" id="2984134"/>
    <lineage>
        <taxon>Bacteria</taxon>
        <taxon>Pseudomonadati</taxon>
        <taxon>Pseudomonadota</taxon>
        <taxon>Alphaproteobacteria</taxon>
        <taxon>Rhodobacterales</taxon>
        <taxon>Paracoccaceae</taxon>
        <taxon>Albidovulum</taxon>
    </lineage>
</organism>
<dbReference type="Proteomes" id="UP001652564">
    <property type="component" value="Unassembled WGS sequence"/>
</dbReference>
<dbReference type="InterPro" id="IPR010921">
    <property type="entry name" value="Trp_repressor/repl_initiator"/>
</dbReference>
<dbReference type="SUPFAM" id="SSF48295">
    <property type="entry name" value="TrpR-like"/>
    <property type="match status" value="2"/>
</dbReference>
<dbReference type="Gene3D" id="1.10.10.10">
    <property type="entry name" value="Winged helix-like DNA-binding domain superfamily/Winged helix DNA-binding domain"/>
    <property type="match status" value="2"/>
</dbReference>
<dbReference type="InterPro" id="IPR048020">
    <property type="entry name" value="Transpos_IS3"/>
</dbReference>
<dbReference type="InterPro" id="IPR036397">
    <property type="entry name" value="RNaseH_sf"/>
</dbReference>
<dbReference type="Gene3D" id="3.30.420.10">
    <property type="entry name" value="Ribonuclease H-like superfamily/Ribonuclease H"/>
    <property type="match status" value="1"/>
</dbReference>
<protein>
    <submittedName>
        <fullName evidence="3">IS3 family transposase</fullName>
    </submittedName>
</protein>
<dbReference type="InterPro" id="IPR012337">
    <property type="entry name" value="RNaseH-like_sf"/>
</dbReference>
<evidence type="ECO:0000259" key="2">
    <source>
        <dbReference type="PROSITE" id="PS50994"/>
    </source>
</evidence>
<dbReference type="InterPro" id="IPR001584">
    <property type="entry name" value="Integrase_cat-core"/>
</dbReference>
<dbReference type="RefSeq" id="WP_263741473.1">
    <property type="nucleotide sequence ID" value="NZ_JAOWKZ010000005.1"/>
</dbReference>
<dbReference type="EMBL" id="JAOWKZ010000005">
    <property type="protein sequence ID" value="MCV2874195.1"/>
    <property type="molecule type" value="Genomic_DNA"/>
</dbReference>
<dbReference type="PANTHER" id="PTHR46889:SF4">
    <property type="entry name" value="TRANSPOSASE INSO FOR INSERTION SEQUENCE ELEMENT IS911B-RELATED"/>
    <property type="match status" value="1"/>
</dbReference>
<dbReference type="Pfam" id="PF01527">
    <property type="entry name" value="HTH_Tnp_1"/>
    <property type="match status" value="1"/>
</dbReference>
<comment type="caution">
    <text evidence="3">The sequence shown here is derived from an EMBL/GenBank/DDBJ whole genome shotgun (WGS) entry which is preliminary data.</text>
</comment>
<dbReference type="PROSITE" id="PS50994">
    <property type="entry name" value="INTEGRASE"/>
    <property type="match status" value="1"/>
</dbReference>
<keyword evidence="4" id="KW-1185">Reference proteome</keyword>
<dbReference type="SUPFAM" id="SSF53098">
    <property type="entry name" value="Ribonuclease H-like"/>
    <property type="match status" value="1"/>
</dbReference>
<feature type="coiled-coil region" evidence="1">
    <location>
        <begin position="81"/>
        <end position="115"/>
    </location>
</feature>
<evidence type="ECO:0000313" key="4">
    <source>
        <dbReference type="Proteomes" id="UP001652564"/>
    </source>
</evidence>
<dbReference type="Pfam" id="PF00665">
    <property type="entry name" value="rve"/>
    <property type="match status" value="1"/>
</dbReference>
<keyword evidence="1" id="KW-0175">Coiled coil</keyword>
<dbReference type="NCBIfam" id="NF033516">
    <property type="entry name" value="transpos_IS3"/>
    <property type="match status" value="1"/>
</dbReference>
<dbReference type="InterPro" id="IPR036388">
    <property type="entry name" value="WH-like_DNA-bd_sf"/>
</dbReference>
<proteinExistence type="predicted"/>
<reference evidence="3 4" key="1">
    <citation type="submission" date="2022-10" db="EMBL/GenBank/DDBJ databases">
        <title>Defluviimonas sp. nov., isolated from ocean surface sediments.</title>
        <authorList>
            <person name="He W."/>
            <person name="Wang L."/>
            <person name="Zhang D.-F."/>
        </authorList>
    </citation>
    <scope>NUCLEOTIDE SEQUENCE [LARGE SCALE GENOMIC DNA]</scope>
    <source>
        <strain evidence="3 4">WL0050</strain>
    </source>
</reference>
<gene>
    <name evidence="3" type="ORF">OEZ71_18005</name>
</gene>